<keyword evidence="3" id="KW-1185">Reference proteome</keyword>
<evidence type="ECO:0000256" key="1">
    <source>
        <dbReference type="SAM" id="Phobius"/>
    </source>
</evidence>
<dbReference type="AlphaFoldDB" id="X6N1B1"/>
<organism evidence="2 3">
    <name type="scientific">Reticulomyxa filosa</name>
    <dbReference type="NCBI Taxonomy" id="46433"/>
    <lineage>
        <taxon>Eukaryota</taxon>
        <taxon>Sar</taxon>
        <taxon>Rhizaria</taxon>
        <taxon>Retaria</taxon>
        <taxon>Foraminifera</taxon>
        <taxon>Monothalamids</taxon>
        <taxon>Reticulomyxidae</taxon>
        <taxon>Reticulomyxa</taxon>
    </lineage>
</organism>
<proteinExistence type="predicted"/>
<feature type="transmembrane region" description="Helical" evidence="1">
    <location>
        <begin position="153"/>
        <end position="171"/>
    </location>
</feature>
<gene>
    <name evidence="2" type="ORF">RFI_17530</name>
</gene>
<sequence>MTGPLLARISGQDPKKLRDNILAYQIGIGTLDEADIDEDDMKDMAETNEQSNSSNNDNNAGRADERVWKMDEDEQIVKLMYLNIVFLRRLLQKNIKYVIDTKKEVLKELKVSDEEENEFISQQVMRTSPWKYFEMSISVVETMLSKWKKEGSCLFVCLFVCVYALALLLAWRQPNHITNTHKTDPNNVKKASDILPEIISQAHKIIIIDLLNMVTKNEELKENELIELIDGCALLEKANGQEQAINAFADKLLGGSEFSDFDAGEPLATTEHVEKRFTRYIEKVDGLNKTLGMVIPKSWHLEIILSKRFCTMSLICPSKKGFKAKGGKQKKGYNTLLKKKTARDQLDQQLQSFPEPHQAVLDCRNKCAEFEAQLTKRAKAFLREVWGGKQDRGGGPKKKNLE</sequence>
<dbReference type="Proteomes" id="UP000023152">
    <property type="component" value="Unassembled WGS sequence"/>
</dbReference>
<reference evidence="2 3" key="1">
    <citation type="journal article" date="2013" name="Curr. Biol.">
        <title>The Genome of the Foraminiferan Reticulomyxa filosa.</title>
        <authorList>
            <person name="Glockner G."/>
            <person name="Hulsmann N."/>
            <person name="Schleicher M."/>
            <person name="Noegel A.A."/>
            <person name="Eichinger L."/>
            <person name="Gallinger C."/>
            <person name="Pawlowski J."/>
            <person name="Sierra R."/>
            <person name="Euteneuer U."/>
            <person name="Pillet L."/>
            <person name="Moustafa A."/>
            <person name="Platzer M."/>
            <person name="Groth M."/>
            <person name="Szafranski K."/>
            <person name="Schliwa M."/>
        </authorList>
    </citation>
    <scope>NUCLEOTIDE SEQUENCE [LARGE SCALE GENOMIC DNA]</scope>
</reference>
<dbReference type="EMBL" id="ASPP01013379">
    <property type="protein sequence ID" value="ETO19698.1"/>
    <property type="molecule type" value="Genomic_DNA"/>
</dbReference>
<evidence type="ECO:0000313" key="3">
    <source>
        <dbReference type="Proteomes" id="UP000023152"/>
    </source>
</evidence>
<name>X6N1B1_RETFI</name>
<protein>
    <submittedName>
        <fullName evidence="2">Uncharacterized protein</fullName>
    </submittedName>
</protein>
<accession>X6N1B1</accession>
<keyword evidence="1" id="KW-0812">Transmembrane</keyword>
<keyword evidence="1" id="KW-1133">Transmembrane helix</keyword>
<keyword evidence="1" id="KW-0472">Membrane</keyword>
<evidence type="ECO:0000313" key="2">
    <source>
        <dbReference type="EMBL" id="ETO19698.1"/>
    </source>
</evidence>
<comment type="caution">
    <text evidence="2">The sequence shown here is derived from an EMBL/GenBank/DDBJ whole genome shotgun (WGS) entry which is preliminary data.</text>
</comment>